<reference evidence="2" key="1">
    <citation type="submission" date="2022-11" db="EMBL/GenBank/DDBJ databases">
        <authorList>
            <person name="Petersen C."/>
        </authorList>
    </citation>
    <scope>NUCLEOTIDE SEQUENCE</scope>
    <source>
        <strain evidence="2">IBT 21917</strain>
    </source>
</reference>
<dbReference type="EMBL" id="JAPQKO010000006">
    <property type="protein sequence ID" value="KAJ5155397.1"/>
    <property type="molecule type" value="Genomic_DNA"/>
</dbReference>
<name>A0A9W9LGU7_9EURO</name>
<dbReference type="Proteomes" id="UP001146351">
    <property type="component" value="Unassembled WGS sequence"/>
</dbReference>
<feature type="region of interest" description="Disordered" evidence="1">
    <location>
        <begin position="135"/>
        <end position="161"/>
    </location>
</feature>
<dbReference type="OrthoDB" id="4368754at2759"/>
<comment type="caution">
    <text evidence="2">The sequence shown here is derived from an EMBL/GenBank/DDBJ whole genome shotgun (WGS) entry which is preliminary data.</text>
</comment>
<evidence type="ECO:0000313" key="3">
    <source>
        <dbReference type="Proteomes" id="UP001146351"/>
    </source>
</evidence>
<gene>
    <name evidence="2" type="ORF">N7492_008200</name>
</gene>
<organism evidence="2 3">
    <name type="scientific">Penicillium capsulatum</name>
    <dbReference type="NCBI Taxonomy" id="69766"/>
    <lineage>
        <taxon>Eukaryota</taxon>
        <taxon>Fungi</taxon>
        <taxon>Dikarya</taxon>
        <taxon>Ascomycota</taxon>
        <taxon>Pezizomycotina</taxon>
        <taxon>Eurotiomycetes</taxon>
        <taxon>Eurotiomycetidae</taxon>
        <taxon>Eurotiales</taxon>
        <taxon>Aspergillaceae</taxon>
        <taxon>Penicillium</taxon>
    </lineage>
</organism>
<dbReference type="AlphaFoldDB" id="A0A9W9LGU7"/>
<keyword evidence="3" id="KW-1185">Reference proteome</keyword>
<evidence type="ECO:0000256" key="1">
    <source>
        <dbReference type="SAM" id="MobiDB-lite"/>
    </source>
</evidence>
<reference evidence="2" key="2">
    <citation type="journal article" date="2023" name="IMA Fungus">
        <title>Comparative genomic study of the Penicillium genus elucidates a diverse pangenome and 15 lateral gene transfer events.</title>
        <authorList>
            <person name="Petersen C."/>
            <person name="Sorensen T."/>
            <person name="Nielsen M.R."/>
            <person name="Sondergaard T.E."/>
            <person name="Sorensen J.L."/>
            <person name="Fitzpatrick D.A."/>
            <person name="Frisvad J.C."/>
            <person name="Nielsen K.L."/>
        </authorList>
    </citation>
    <scope>NUCLEOTIDE SEQUENCE</scope>
    <source>
        <strain evidence="2">IBT 21917</strain>
    </source>
</reference>
<feature type="compositionally biased region" description="Basic and acidic residues" evidence="1">
    <location>
        <begin position="137"/>
        <end position="161"/>
    </location>
</feature>
<accession>A0A9W9LGU7</accession>
<protein>
    <submittedName>
        <fullName evidence="2">Uncharacterized protein</fullName>
    </submittedName>
</protein>
<evidence type="ECO:0000313" key="2">
    <source>
        <dbReference type="EMBL" id="KAJ5155397.1"/>
    </source>
</evidence>
<sequence length="161" mass="18770">MKSASDRKSKETDHEIVQRILDRETSLYFQDLEDDELFSGKHRSVIQKHKRQGETDAQREALRDATEGVWNSLQILCSATDLKALKLSYMKTKEQQDALKLAISNGSVDKDFLHKFIPVKWTKFLDAKKRQARRKELKLEKQRKERSHAENEEALAKSQAE</sequence>
<proteinExistence type="predicted"/>